<reference evidence="1" key="1">
    <citation type="submission" date="2023-04" db="EMBL/GenBank/DDBJ databases">
        <title>A chromosome-level genome assembly of the parasitoid wasp Eretmocerus hayati.</title>
        <authorList>
            <person name="Zhong Y."/>
            <person name="Liu S."/>
            <person name="Liu Y."/>
        </authorList>
    </citation>
    <scope>NUCLEOTIDE SEQUENCE</scope>
    <source>
        <strain evidence="1">ZJU_SS_LIU_2023</strain>
    </source>
</reference>
<comment type="caution">
    <text evidence="1">The sequence shown here is derived from an EMBL/GenBank/DDBJ whole genome shotgun (WGS) entry which is preliminary data.</text>
</comment>
<keyword evidence="2" id="KW-1185">Reference proteome</keyword>
<dbReference type="EMBL" id="CM056741">
    <property type="protein sequence ID" value="KAJ8688425.1"/>
    <property type="molecule type" value="Genomic_DNA"/>
</dbReference>
<organism evidence="1 2">
    <name type="scientific">Eretmocerus hayati</name>
    <dbReference type="NCBI Taxonomy" id="131215"/>
    <lineage>
        <taxon>Eukaryota</taxon>
        <taxon>Metazoa</taxon>
        <taxon>Ecdysozoa</taxon>
        <taxon>Arthropoda</taxon>
        <taxon>Hexapoda</taxon>
        <taxon>Insecta</taxon>
        <taxon>Pterygota</taxon>
        <taxon>Neoptera</taxon>
        <taxon>Endopterygota</taxon>
        <taxon>Hymenoptera</taxon>
        <taxon>Apocrita</taxon>
        <taxon>Proctotrupomorpha</taxon>
        <taxon>Chalcidoidea</taxon>
        <taxon>Aphelinidae</taxon>
        <taxon>Aphelininae</taxon>
        <taxon>Eretmocerus</taxon>
    </lineage>
</organism>
<accession>A0ACC2Q2Y2</accession>
<name>A0ACC2Q2Y2_9HYME</name>
<proteinExistence type="predicted"/>
<evidence type="ECO:0000313" key="1">
    <source>
        <dbReference type="EMBL" id="KAJ8688425.1"/>
    </source>
</evidence>
<dbReference type="Proteomes" id="UP001239111">
    <property type="component" value="Chromosome 1"/>
</dbReference>
<evidence type="ECO:0000313" key="2">
    <source>
        <dbReference type="Proteomes" id="UP001239111"/>
    </source>
</evidence>
<gene>
    <name evidence="1" type="ORF">QAD02_024220</name>
</gene>
<protein>
    <submittedName>
        <fullName evidence="1">Uncharacterized protein</fullName>
    </submittedName>
</protein>
<sequence length="135" mass="15539">MDNNGDLKNSIEDMSKINFEFSDALGETKPNLTETSQTQPGTRMHPAYDEPVPSSYRILKPKDVISWISTFDGTGNVRVFIKEIEESLQQMENGLDRKCVFRMVIANKLMGLVKDLIESQEVESWRDMKELLMNY</sequence>